<evidence type="ECO:0000313" key="2">
    <source>
        <dbReference type="Proteomes" id="UP000717328"/>
    </source>
</evidence>
<protein>
    <submittedName>
        <fullName evidence="1">Uncharacterized protein</fullName>
    </submittedName>
</protein>
<dbReference type="Proteomes" id="UP000717328">
    <property type="component" value="Unassembled WGS sequence"/>
</dbReference>
<comment type="caution">
    <text evidence="1">The sequence shown here is derived from an EMBL/GenBank/DDBJ whole genome shotgun (WGS) entry which is preliminary data.</text>
</comment>
<gene>
    <name evidence="1" type="ORF">H0H81_006286</name>
</gene>
<sequence length="252" mass="27642">MGMTRIPPNSWKTFCDTSFPALKVFEFALLDEMAESMSSSTIIPSIHTPGTKMIPLQHLSVNNVDLNVGGLLSMMFACTSLQSVLFRVCHTGMGMQMFLTALLAGIGGNPAPSLPSMVSFALVVDEIAIAEPVLFTQTVANLVLLWLRNPLRQRKFHTLSLSIYEIGNFLARNAETIFADIRKHLGPGHRGVTDAEHGLTLRLQTVDVLRYADIWFGRDAPGEGEEPLLECSFVDIHCIASFSSSFSQKIVA</sequence>
<keyword evidence="2" id="KW-1185">Reference proteome</keyword>
<reference evidence="1" key="1">
    <citation type="submission" date="2021-02" db="EMBL/GenBank/DDBJ databases">
        <authorList>
            <person name="Nieuwenhuis M."/>
            <person name="Van De Peppel L.J.J."/>
        </authorList>
    </citation>
    <scope>NUCLEOTIDE SEQUENCE</scope>
    <source>
        <strain evidence="1">D49</strain>
    </source>
</reference>
<accession>A0A9P7GK51</accession>
<organism evidence="1 2">
    <name type="scientific">Sphagnurus paluster</name>
    <dbReference type="NCBI Taxonomy" id="117069"/>
    <lineage>
        <taxon>Eukaryota</taxon>
        <taxon>Fungi</taxon>
        <taxon>Dikarya</taxon>
        <taxon>Basidiomycota</taxon>
        <taxon>Agaricomycotina</taxon>
        <taxon>Agaricomycetes</taxon>
        <taxon>Agaricomycetidae</taxon>
        <taxon>Agaricales</taxon>
        <taxon>Tricholomatineae</taxon>
        <taxon>Lyophyllaceae</taxon>
        <taxon>Sphagnurus</taxon>
    </lineage>
</organism>
<evidence type="ECO:0000313" key="1">
    <source>
        <dbReference type="EMBL" id="KAG5652112.1"/>
    </source>
</evidence>
<dbReference type="EMBL" id="JABCKI010000161">
    <property type="protein sequence ID" value="KAG5652112.1"/>
    <property type="molecule type" value="Genomic_DNA"/>
</dbReference>
<name>A0A9P7GK51_9AGAR</name>
<proteinExistence type="predicted"/>
<reference evidence="1" key="2">
    <citation type="submission" date="2021-10" db="EMBL/GenBank/DDBJ databases">
        <title>Phylogenomics reveals ancestral predisposition of the termite-cultivated fungus Termitomyces towards a domesticated lifestyle.</title>
        <authorList>
            <person name="Auxier B."/>
            <person name="Grum-Grzhimaylo A."/>
            <person name="Cardenas M.E."/>
            <person name="Lodge J.D."/>
            <person name="Laessoe T."/>
            <person name="Pedersen O."/>
            <person name="Smith M.E."/>
            <person name="Kuyper T.W."/>
            <person name="Franco-Molano E.A."/>
            <person name="Baroni T.J."/>
            <person name="Aanen D.K."/>
        </authorList>
    </citation>
    <scope>NUCLEOTIDE SEQUENCE</scope>
    <source>
        <strain evidence="1">D49</strain>
    </source>
</reference>
<dbReference type="AlphaFoldDB" id="A0A9P7GK51"/>